<feature type="compositionally biased region" description="Low complexity" evidence="2">
    <location>
        <begin position="262"/>
        <end position="272"/>
    </location>
</feature>
<dbReference type="eggNOG" id="ENOG502QRPA">
    <property type="taxonomic scope" value="Eukaryota"/>
</dbReference>
<name>B8M6H6_TALSN</name>
<feature type="region of interest" description="Disordered" evidence="2">
    <location>
        <begin position="1"/>
        <end position="171"/>
    </location>
</feature>
<keyword evidence="3" id="KW-0812">Transmembrane</keyword>
<feature type="compositionally biased region" description="Polar residues" evidence="2">
    <location>
        <begin position="69"/>
        <end position="81"/>
    </location>
</feature>
<feature type="compositionally biased region" description="Polar residues" evidence="2">
    <location>
        <begin position="42"/>
        <end position="55"/>
    </location>
</feature>
<dbReference type="OrthoDB" id="5416037at2759"/>
<feature type="transmembrane region" description="Helical" evidence="3">
    <location>
        <begin position="486"/>
        <end position="504"/>
    </location>
</feature>
<dbReference type="VEuPathDB" id="FungiDB:TSTA_027350"/>
<protein>
    <recommendedName>
        <fullName evidence="4">DUF6594 domain-containing protein</fullName>
    </recommendedName>
</protein>
<dbReference type="Pfam" id="PF20237">
    <property type="entry name" value="DUF6594"/>
    <property type="match status" value="1"/>
</dbReference>
<organism evidence="5 6">
    <name type="scientific">Talaromyces stipitatus (strain ATCC 10500 / CBS 375.48 / QM 6759 / NRRL 1006)</name>
    <name type="common">Penicillium stipitatum</name>
    <dbReference type="NCBI Taxonomy" id="441959"/>
    <lineage>
        <taxon>Eukaryota</taxon>
        <taxon>Fungi</taxon>
        <taxon>Dikarya</taxon>
        <taxon>Ascomycota</taxon>
        <taxon>Pezizomycotina</taxon>
        <taxon>Eurotiomycetes</taxon>
        <taxon>Eurotiomycetidae</taxon>
        <taxon>Eurotiales</taxon>
        <taxon>Trichocomaceae</taxon>
        <taxon>Talaromyces</taxon>
        <taxon>Talaromyces sect. Talaromyces</taxon>
    </lineage>
</organism>
<keyword evidence="3" id="KW-0472">Membrane</keyword>
<proteinExistence type="predicted"/>
<feature type="compositionally biased region" description="Low complexity" evidence="2">
    <location>
        <begin position="20"/>
        <end position="30"/>
    </location>
</feature>
<feature type="region of interest" description="Disordered" evidence="2">
    <location>
        <begin position="183"/>
        <end position="300"/>
    </location>
</feature>
<dbReference type="STRING" id="441959.B8M6H6"/>
<dbReference type="InParanoid" id="B8M6H6"/>
<gene>
    <name evidence="5" type="ORF">TSTA_027350</name>
</gene>
<evidence type="ECO:0000259" key="4">
    <source>
        <dbReference type="Pfam" id="PF20237"/>
    </source>
</evidence>
<dbReference type="AlphaFoldDB" id="B8M6H6"/>
<evidence type="ECO:0000313" key="6">
    <source>
        <dbReference type="Proteomes" id="UP000001745"/>
    </source>
</evidence>
<dbReference type="Proteomes" id="UP000001745">
    <property type="component" value="Unassembled WGS sequence"/>
</dbReference>
<feature type="coiled-coil region" evidence="1">
    <location>
        <begin position="342"/>
        <end position="372"/>
    </location>
</feature>
<dbReference type="PANTHER" id="PTHR34502">
    <property type="entry name" value="DUF6594 DOMAIN-CONTAINING PROTEIN-RELATED"/>
    <property type="match status" value="1"/>
</dbReference>
<evidence type="ECO:0000313" key="5">
    <source>
        <dbReference type="EMBL" id="EED19438.1"/>
    </source>
</evidence>
<feature type="domain" description="DUF6594" evidence="4">
    <location>
        <begin position="302"/>
        <end position="466"/>
    </location>
</feature>
<sequence>MSASVSSRRKGSRAARSKKPSSTPSKVPASHVPSTAVVGANPNVQLKSQTESGVQKKTRPDIQVGSELVKTQNGASSNKPNVFQFLQEGDSSSTSSDNSDSDSDDNDQDQEGLPALAQERPQPDRDTHSSYLISPESSFRASSPEQTFSVTSRDSIATDGGSVTSPDGSPATAYLRLVNKHNLQKAAQARSRRDAVQRQSPHRTDDEDDGHSDYSAPEDFYLAERMHYHQQKQQQQQQQHRSHIHRPHVHRQRNNRDHSGSRRGPSLSPGRSAGQLVTTETRDKNNKLVKTPTTKPRLSSGYALLASKLDSSTASPSQNPKYGDNSLIPVYRRFENMNHRILLHLQDEISQLEEELQMMDEYEAKHRASIAEKEGSEQLEPASRRMDVEAGRYSAFHARRLELVDRLTYKVNQYNDALTSYTKLSRMLPKASPKDIQTYRNWMNENTPIAKNETRFLDHDLDLVALNMAVPAVAAVGGQNQNNNSILYFIIGVLSTALLLPLLAY</sequence>
<dbReference type="RefSeq" id="XP_002479872.1">
    <property type="nucleotide sequence ID" value="XM_002479827.1"/>
</dbReference>
<keyword evidence="3" id="KW-1133">Transmembrane helix</keyword>
<accession>B8M6H6</accession>
<dbReference type="GeneID" id="8109654"/>
<evidence type="ECO:0000256" key="2">
    <source>
        <dbReference type="SAM" id="MobiDB-lite"/>
    </source>
</evidence>
<feature type="compositionally biased region" description="Acidic residues" evidence="2">
    <location>
        <begin position="99"/>
        <end position="110"/>
    </location>
</feature>
<dbReference type="InterPro" id="IPR046529">
    <property type="entry name" value="DUF6594"/>
</dbReference>
<keyword evidence="1" id="KW-0175">Coiled coil</keyword>
<keyword evidence="6" id="KW-1185">Reference proteome</keyword>
<dbReference type="EMBL" id="EQ962654">
    <property type="protein sequence ID" value="EED19438.1"/>
    <property type="molecule type" value="Genomic_DNA"/>
</dbReference>
<dbReference type="PhylomeDB" id="B8M6H6"/>
<feature type="compositionally biased region" description="Basic residues" evidence="2">
    <location>
        <begin position="7"/>
        <end position="19"/>
    </location>
</feature>
<feature type="compositionally biased region" description="Basic residues" evidence="2">
    <location>
        <begin position="240"/>
        <end position="253"/>
    </location>
</feature>
<evidence type="ECO:0000256" key="3">
    <source>
        <dbReference type="SAM" id="Phobius"/>
    </source>
</evidence>
<feature type="compositionally biased region" description="Polar residues" evidence="2">
    <location>
        <begin position="129"/>
        <end position="167"/>
    </location>
</feature>
<dbReference type="HOGENOM" id="CLU_539890_0_0_1"/>
<evidence type="ECO:0000256" key="1">
    <source>
        <dbReference type="SAM" id="Coils"/>
    </source>
</evidence>
<dbReference type="PANTHER" id="PTHR34502:SF6">
    <property type="entry name" value="DUF6594 DOMAIN-CONTAINING PROTEIN"/>
    <property type="match status" value="1"/>
</dbReference>
<dbReference type="OMA" id="TWMRENA"/>
<reference evidence="6" key="1">
    <citation type="journal article" date="2015" name="Genome Announc.">
        <title>Genome sequence of the AIDS-associated pathogen Penicillium marneffei (ATCC18224) and its near taxonomic relative Talaromyces stipitatus (ATCC10500).</title>
        <authorList>
            <person name="Nierman W.C."/>
            <person name="Fedorova-Abrams N.D."/>
            <person name="Andrianopoulos A."/>
        </authorList>
    </citation>
    <scope>NUCLEOTIDE SEQUENCE [LARGE SCALE GENOMIC DNA]</scope>
    <source>
        <strain evidence="6">ATCC 10500 / CBS 375.48 / QM 6759 / NRRL 1006</strain>
    </source>
</reference>